<name>A0ABN8AF47_9PROT</name>
<evidence type="ECO:0000313" key="3">
    <source>
        <dbReference type="Proteomes" id="UP000839052"/>
    </source>
</evidence>
<proteinExistence type="predicted"/>
<feature type="compositionally biased region" description="Low complexity" evidence="1">
    <location>
        <begin position="201"/>
        <end position="214"/>
    </location>
</feature>
<evidence type="ECO:0008006" key="4">
    <source>
        <dbReference type="Google" id="ProtNLM"/>
    </source>
</evidence>
<reference evidence="2 3" key="1">
    <citation type="submission" date="2021-10" db="EMBL/GenBank/DDBJ databases">
        <authorList>
            <person name="Koch H."/>
        </authorList>
    </citation>
    <scope>NUCLEOTIDE SEQUENCE [LARGE SCALE GENOMIC DNA]</scope>
    <source>
        <strain evidence="2">6680</strain>
    </source>
</reference>
<evidence type="ECO:0000256" key="1">
    <source>
        <dbReference type="SAM" id="MobiDB-lite"/>
    </source>
</evidence>
<evidence type="ECO:0000313" key="2">
    <source>
        <dbReference type="EMBL" id="CAG9931370.1"/>
    </source>
</evidence>
<dbReference type="EMBL" id="OU912926">
    <property type="protein sequence ID" value="CAG9931370.1"/>
    <property type="molecule type" value="Genomic_DNA"/>
</dbReference>
<accession>A0ABN8AF47</accession>
<gene>
    <name evidence="2" type="ORF">NTG6680_0117</name>
</gene>
<feature type="compositionally biased region" description="Low complexity" evidence="1">
    <location>
        <begin position="93"/>
        <end position="106"/>
    </location>
</feature>
<sequence length="248" mass="27315">MKLPFEPRHFTTLLLLALILFLTGTIGTELGWGKRVNLPVPPPKPQKIRPAVLPLQSEFALRSLDKSYTEILARPLFVSSRRPLPPKFVPGQRSASSASTRRSLSLSPPPSLPLVPVVIEPPKPTMRKGQFILDGIIITKDKNIALLREVASRKMVRVELGQEINGMQVEKLERDKITFKQGDEHEEIILKIKTVPGPPGKSGSPHPAQLAAPAVPLPGAPVAAPEQNVGDPRSVFERRRALRQQPPE</sequence>
<keyword evidence="3" id="KW-1185">Reference proteome</keyword>
<feature type="region of interest" description="Disordered" evidence="1">
    <location>
        <begin position="195"/>
        <end position="234"/>
    </location>
</feature>
<dbReference type="RefSeq" id="WP_239795475.1">
    <property type="nucleotide sequence ID" value="NZ_OU912926.1"/>
</dbReference>
<organism evidence="2 3">
    <name type="scientific">Candidatus Nitrotoga arctica</name>
    <dbReference type="NCBI Taxonomy" id="453162"/>
    <lineage>
        <taxon>Bacteria</taxon>
        <taxon>Pseudomonadati</taxon>
        <taxon>Pseudomonadota</taxon>
        <taxon>Betaproteobacteria</taxon>
        <taxon>Nitrosomonadales</taxon>
        <taxon>Gallionellaceae</taxon>
        <taxon>Candidatus Nitrotoga</taxon>
    </lineage>
</organism>
<protein>
    <recommendedName>
        <fullName evidence="4">Type II secretion system protein GspC N-terminal domain-containing protein</fullName>
    </recommendedName>
</protein>
<dbReference type="Proteomes" id="UP000839052">
    <property type="component" value="Chromosome"/>
</dbReference>
<feature type="region of interest" description="Disordered" evidence="1">
    <location>
        <begin position="88"/>
        <end position="108"/>
    </location>
</feature>